<sequence length="665" mass="75860">MEDITLRRSDRLAVESLLVTLRTLKESESWSEEELERLAIQKFRVFSVSRGSANSEKKVDSKKRKRRSNFTRRMSANEINNSAPVTTTAPGTPIVTIAASQHLPFVNTPIATGVGSHQIPLLGTPMVAGVGGYQTPYGMNNNTSSYVPYYINYGPNQQVTSSLRILSNITKYSKTNPRPFKHYIEDLQIMFRIEKIPEEDWGDILWLSLDDQIREEIGYLPESVKTNYISLKATLMEKFATHPEAKQSRMEADVYELNFADGEKLIKSLKNYVDLLKKGFSDMDQKQLVEYVAERLVYLVRKHNSKAAEKILFKAKIFNDLQELIYEAYAACKEYIVDARRNRRTSDSDEEKGKAVIKCYYCGGENHKKFQCKKLKSEIVNSKNVKNTSGRIDKGRKSGVSVVAEVNGNEAEIYLDTGSDINIISVDDVEQLKVKNIKLKTESFEVGGGDETKINTLITVGYGDVDVSFGTLKFKVKCHFVMDKRLFAPSLMMLGNEFLDKLDSYKVDNQNKLFIINDSCEVPLIPRKQGSRKVEKKKIGKVSAIKRIKVAQEKENMIFNQNCLINHNFGFKCGGESKSVFDCNKDEKNLKKNLSNLSEGSEVLILENVKKKVDNQWKDGYIITKRYGTTVFVKRINEDERRPLKRHITQVKPNWVRSNLEEDLI</sequence>
<evidence type="ECO:0000313" key="1">
    <source>
        <dbReference type="Proteomes" id="UP000046392"/>
    </source>
</evidence>
<protein>
    <submittedName>
        <fullName evidence="2">Peptidase A2 domain-containing protein</fullName>
    </submittedName>
</protein>
<reference evidence="2" key="1">
    <citation type="submission" date="2017-02" db="UniProtKB">
        <authorList>
            <consortium name="WormBaseParasite"/>
        </authorList>
    </citation>
    <scope>IDENTIFICATION</scope>
</reference>
<dbReference type="Proteomes" id="UP000046392">
    <property type="component" value="Unplaced"/>
</dbReference>
<name>A0A0N5CHI2_STREA</name>
<dbReference type="WBParaSite" id="SPAL_0001729800.1">
    <property type="protein sequence ID" value="SPAL_0001729800.1"/>
    <property type="gene ID" value="SPAL_0001729800"/>
</dbReference>
<dbReference type="Gene3D" id="2.40.70.10">
    <property type="entry name" value="Acid Proteases"/>
    <property type="match status" value="1"/>
</dbReference>
<dbReference type="CDD" id="cd00303">
    <property type="entry name" value="retropepsin_like"/>
    <property type="match status" value="1"/>
</dbReference>
<keyword evidence="1" id="KW-1185">Reference proteome</keyword>
<dbReference type="Pfam" id="PF13650">
    <property type="entry name" value="Asp_protease_2"/>
    <property type="match status" value="1"/>
</dbReference>
<dbReference type="InterPro" id="IPR021109">
    <property type="entry name" value="Peptidase_aspartic_dom_sf"/>
</dbReference>
<evidence type="ECO:0000313" key="2">
    <source>
        <dbReference type="WBParaSite" id="SPAL_0001729800.1"/>
    </source>
</evidence>
<accession>A0A0N5CHI2</accession>
<dbReference type="SUPFAM" id="SSF50630">
    <property type="entry name" value="Acid proteases"/>
    <property type="match status" value="1"/>
</dbReference>
<organism evidence="1 2">
    <name type="scientific">Strongyloides papillosus</name>
    <name type="common">Intestinal threadworm</name>
    <dbReference type="NCBI Taxonomy" id="174720"/>
    <lineage>
        <taxon>Eukaryota</taxon>
        <taxon>Metazoa</taxon>
        <taxon>Ecdysozoa</taxon>
        <taxon>Nematoda</taxon>
        <taxon>Chromadorea</taxon>
        <taxon>Rhabditida</taxon>
        <taxon>Tylenchina</taxon>
        <taxon>Panagrolaimomorpha</taxon>
        <taxon>Strongyloidoidea</taxon>
        <taxon>Strongyloididae</taxon>
        <taxon>Strongyloides</taxon>
    </lineage>
</organism>
<dbReference type="AlphaFoldDB" id="A0A0N5CHI2"/>
<proteinExistence type="predicted"/>